<protein>
    <submittedName>
        <fullName evidence="1">Uncharacterized protein</fullName>
    </submittedName>
</protein>
<evidence type="ECO:0000313" key="1">
    <source>
        <dbReference type="EMBL" id="KAI3689561.1"/>
    </source>
</evidence>
<dbReference type="EMBL" id="CM042017">
    <property type="protein sequence ID" value="KAI3689561.1"/>
    <property type="molecule type" value="Genomic_DNA"/>
</dbReference>
<accession>A0ACB8YWS8</accession>
<evidence type="ECO:0000313" key="2">
    <source>
        <dbReference type="Proteomes" id="UP001055811"/>
    </source>
</evidence>
<reference evidence="2" key="1">
    <citation type="journal article" date="2022" name="Mol. Ecol. Resour.">
        <title>The genomes of chicory, endive, great burdock and yacon provide insights into Asteraceae palaeo-polyploidization history and plant inulin production.</title>
        <authorList>
            <person name="Fan W."/>
            <person name="Wang S."/>
            <person name="Wang H."/>
            <person name="Wang A."/>
            <person name="Jiang F."/>
            <person name="Liu H."/>
            <person name="Zhao H."/>
            <person name="Xu D."/>
            <person name="Zhang Y."/>
        </authorList>
    </citation>
    <scope>NUCLEOTIDE SEQUENCE [LARGE SCALE GENOMIC DNA]</scope>
    <source>
        <strain evidence="2">cv. Punajuju</strain>
    </source>
</reference>
<comment type="caution">
    <text evidence="1">The sequence shown here is derived from an EMBL/GenBank/DDBJ whole genome shotgun (WGS) entry which is preliminary data.</text>
</comment>
<sequence length="281" mass="31392">MSSIERPEGLPSSWTIEFKGSDEEKRECYIDPETGREFHSMLEVSEYLNTLNTSKPTEKTEDNPPSETTTPEKSKPADVAEDISENKQESSEKSSDKKAVSGTQVEGLPPGWIKEVVIRRAKGKTRKDPYYLDPSSDYAFLSKLDVLRYLESGDIEKCAIKPRKKSDILMKSTNTPTMTTSSVKNSAKRKSKKSTATQASKKLKISETVEPEKEKNEGTEEEVKDKEPEVEKSTNDEKTEVPLIPEPSSVNTEGKNVNGDIPNEVPEIPVKESKNDDVIMT</sequence>
<dbReference type="Proteomes" id="UP001055811">
    <property type="component" value="Linkage Group LG09"/>
</dbReference>
<keyword evidence="2" id="KW-1185">Reference proteome</keyword>
<reference evidence="1 2" key="2">
    <citation type="journal article" date="2022" name="Mol. Ecol. Resour.">
        <title>The genomes of chicory, endive, great burdock and yacon provide insights into Asteraceae paleo-polyploidization history and plant inulin production.</title>
        <authorList>
            <person name="Fan W."/>
            <person name="Wang S."/>
            <person name="Wang H."/>
            <person name="Wang A."/>
            <person name="Jiang F."/>
            <person name="Liu H."/>
            <person name="Zhao H."/>
            <person name="Xu D."/>
            <person name="Zhang Y."/>
        </authorList>
    </citation>
    <scope>NUCLEOTIDE SEQUENCE [LARGE SCALE GENOMIC DNA]</scope>
    <source>
        <strain evidence="2">cv. Punajuju</strain>
        <tissue evidence="1">Leaves</tissue>
    </source>
</reference>
<proteinExistence type="predicted"/>
<name>A0ACB8YWS8_CICIN</name>
<gene>
    <name evidence="1" type="ORF">L2E82_47522</name>
</gene>
<organism evidence="1 2">
    <name type="scientific">Cichorium intybus</name>
    <name type="common">Chicory</name>
    <dbReference type="NCBI Taxonomy" id="13427"/>
    <lineage>
        <taxon>Eukaryota</taxon>
        <taxon>Viridiplantae</taxon>
        <taxon>Streptophyta</taxon>
        <taxon>Embryophyta</taxon>
        <taxon>Tracheophyta</taxon>
        <taxon>Spermatophyta</taxon>
        <taxon>Magnoliopsida</taxon>
        <taxon>eudicotyledons</taxon>
        <taxon>Gunneridae</taxon>
        <taxon>Pentapetalae</taxon>
        <taxon>asterids</taxon>
        <taxon>campanulids</taxon>
        <taxon>Asterales</taxon>
        <taxon>Asteraceae</taxon>
        <taxon>Cichorioideae</taxon>
        <taxon>Cichorieae</taxon>
        <taxon>Cichoriinae</taxon>
        <taxon>Cichorium</taxon>
    </lineage>
</organism>